<proteinExistence type="predicted"/>
<evidence type="ECO:0000313" key="2">
    <source>
        <dbReference type="Proteomes" id="UP001485043"/>
    </source>
</evidence>
<evidence type="ECO:0000313" key="1">
    <source>
        <dbReference type="EMBL" id="KAK9864306.1"/>
    </source>
</evidence>
<protein>
    <submittedName>
        <fullName evidence="1">Uncharacterized protein</fullName>
    </submittedName>
</protein>
<gene>
    <name evidence="1" type="ORF">WJX84_005643</name>
</gene>
<dbReference type="Proteomes" id="UP001485043">
    <property type="component" value="Unassembled WGS sequence"/>
</dbReference>
<organism evidence="1 2">
    <name type="scientific">Apatococcus fuscideae</name>
    <dbReference type="NCBI Taxonomy" id="2026836"/>
    <lineage>
        <taxon>Eukaryota</taxon>
        <taxon>Viridiplantae</taxon>
        <taxon>Chlorophyta</taxon>
        <taxon>core chlorophytes</taxon>
        <taxon>Trebouxiophyceae</taxon>
        <taxon>Chlorellales</taxon>
        <taxon>Chlorellaceae</taxon>
        <taxon>Apatococcus</taxon>
    </lineage>
</organism>
<comment type="caution">
    <text evidence="1">The sequence shown here is derived from an EMBL/GenBank/DDBJ whole genome shotgun (WGS) entry which is preliminary data.</text>
</comment>
<name>A0AAW1T5N0_9CHLO</name>
<keyword evidence="2" id="KW-1185">Reference proteome</keyword>
<dbReference type="EMBL" id="JALJOV010000369">
    <property type="protein sequence ID" value="KAK9864306.1"/>
    <property type="molecule type" value="Genomic_DNA"/>
</dbReference>
<sequence>MDARGELLDPRVKRECADAFGVVLQQSALQQQHGPIITRHSAKVGSRVGYAGFDYIIDWSGNGNTFSDEMTTLRQQAAQCHYVDLVELMRETENEDLLTVFNIQNVIRKWLLPDITAQLSPDDIAVVTFWGDEPQAVGRPGLAAEFTRIMADICKRDTLQIVYLMGLAGTELDCCSLPPGRLDYLDIALPPIPLPLVASELQAQLTASGVEATMAADLMADTSILTCLYMTAGVPGYVVLLWQVMLEFWQASESRTAR</sequence>
<reference evidence="1 2" key="1">
    <citation type="journal article" date="2024" name="Nat. Commun.">
        <title>Phylogenomics reveals the evolutionary origins of lichenization in chlorophyte algae.</title>
        <authorList>
            <person name="Puginier C."/>
            <person name="Libourel C."/>
            <person name="Otte J."/>
            <person name="Skaloud P."/>
            <person name="Haon M."/>
            <person name="Grisel S."/>
            <person name="Petersen M."/>
            <person name="Berrin J.G."/>
            <person name="Delaux P.M."/>
            <person name="Dal Grande F."/>
            <person name="Keller J."/>
        </authorList>
    </citation>
    <scope>NUCLEOTIDE SEQUENCE [LARGE SCALE GENOMIC DNA]</scope>
    <source>
        <strain evidence="1 2">SAG 2523</strain>
    </source>
</reference>
<accession>A0AAW1T5N0</accession>
<dbReference type="AlphaFoldDB" id="A0AAW1T5N0"/>